<gene>
    <name evidence="1" type="ORF">BDN70DRAFT_773256</name>
</gene>
<evidence type="ECO:0000313" key="2">
    <source>
        <dbReference type="Proteomes" id="UP000807469"/>
    </source>
</evidence>
<feature type="non-terminal residue" evidence="1">
    <location>
        <position position="1"/>
    </location>
</feature>
<keyword evidence="2" id="KW-1185">Reference proteome</keyword>
<comment type="caution">
    <text evidence="1">The sequence shown here is derived from an EMBL/GenBank/DDBJ whole genome shotgun (WGS) entry which is preliminary data.</text>
</comment>
<accession>A0A9P5Z6X7</accession>
<feature type="non-terminal residue" evidence="1">
    <location>
        <position position="144"/>
    </location>
</feature>
<organism evidence="1 2">
    <name type="scientific">Pholiota conissans</name>
    <dbReference type="NCBI Taxonomy" id="109636"/>
    <lineage>
        <taxon>Eukaryota</taxon>
        <taxon>Fungi</taxon>
        <taxon>Dikarya</taxon>
        <taxon>Basidiomycota</taxon>
        <taxon>Agaricomycotina</taxon>
        <taxon>Agaricomycetes</taxon>
        <taxon>Agaricomycetidae</taxon>
        <taxon>Agaricales</taxon>
        <taxon>Agaricineae</taxon>
        <taxon>Strophariaceae</taxon>
        <taxon>Pholiota</taxon>
    </lineage>
</organism>
<dbReference type="AlphaFoldDB" id="A0A9P5Z6X7"/>
<reference evidence="1" key="1">
    <citation type="submission" date="2020-11" db="EMBL/GenBank/DDBJ databases">
        <authorList>
            <consortium name="DOE Joint Genome Institute"/>
            <person name="Ahrendt S."/>
            <person name="Riley R."/>
            <person name="Andreopoulos W."/>
            <person name="Labutti K."/>
            <person name="Pangilinan J."/>
            <person name="Ruiz-Duenas F.J."/>
            <person name="Barrasa J.M."/>
            <person name="Sanchez-Garcia M."/>
            <person name="Camarero S."/>
            <person name="Miyauchi S."/>
            <person name="Serrano A."/>
            <person name="Linde D."/>
            <person name="Babiker R."/>
            <person name="Drula E."/>
            <person name="Ayuso-Fernandez I."/>
            <person name="Pacheco R."/>
            <person name="Padilla G."/>
            <person name="Ferreira P."/>
            <person name="Barriuso J."/>
            <person name="Kellner H."/>
            <person name="Castanera R."/>
            <person name="Alfaro M."/>
            <person name="Ramirez L."/>
            <person name="Pisabarro A.G."/>
            <person name="Kuo A."/>
            <person name="Tritt A."/>
            <person name="Lipzen A."/>
            <person name="He G."/>
            <person name="Yan M."/>
            <person name="Ng V."/>
            <person name="Cullen D."/>
            <person name="Martin F."/>
            <person name="Rosso M.-N."/>
            <person name="Henrissat B."/>
            <person name="Hibbett D."/>
            <person name="Martinez A.T."/>
            <person name="Grigoriev I.V."/>
        </authorList>
    </citation>
    <scope>NUCLEOTIDE SEQUENCE</scope>
    <source>
        <strain evidence="1">CIRM-BRFM 674</strain>
    </source>
</reference>
<name>A0A9P5Z6X7_9AGAR</name>
<dbReference type="EMBL" id="MU155161">
    <property type="protein sequence ID" value="KAF9482742.1"/>
    <property type="molecule type" value="Genomic_DNA"/>
</dbReference>
<dbReference type="Proteomes" id="UP000807469">
    <property type="component" value="Unassembled WGS sequence"/>
</dbReference>
<dbReference type="OrthoDB" id="3215314at2759"/>
<dbReference type="SUPFAM" id="SSF52047">
    <property type="entry name" value="RNI-like"/>
    <property type="match status" value="1"/>
</dbReference>
<evidence type="ECO:0000313" key="1">
    <source>
        <dbReference type="EMBL" id="KAF9482742.1"/>
    </source>
</evidence>
<proteinExistence type="predicted"/>
<protein>
    <submittedName>
        <fullName evidence="1">Uncharacterized protein</fullName>
    </submittedName>
</protein>
<sequence>DPAVLRPCLWAVLVQLYPSLPPFFASYALPLADPILPLLQSIPASPLFSLVTLLNLSSSTYLTDQTIFTLKFLHALTALDASGTSITPYAIKSLASTLQLNEENDSARKHRGPWELRILSLRDCKHISNDVYSELIKFPLLSVI</sequence>